<sequence length="445" mass="49288">MTFTICYSFPKTTRSVLNKGSIKGGSVSSIPKSNSELKILEPSPCAFASNDGAVESSPMGHKVETVLSSDNLTATTENRTPPSTSLVALKIVDERGSNGFDLQNTFSTLKLQPGGPKKNIQTTIDITCSTENVIEEQMKVSSVYASPGPHASKIKSSLQKSPTSKEPSLIPCRTEMHNALHGDNIELSVVEDMVSLNCNSNVRRIDDFHGRPNPSLVQDIQSSSKRKKTSEDNKNRMQQSQGPKFCKVGEKNMEHTSEYSFGCNLENERIEAGNILMNWSNGTSSPFTLTKLHHHIADAALICGCHQPYNQSDNILHKRVAETRQVLCRIVYGKAKLQLMHVKHERLLESQMLKLNFVKHHSVSSEKDAKLGDNSCSVTFGNNLEVPSSIIRYGSIPFTLLFCNLQSLHLSIGNHSLHFDLHSHPQPYPKQIKGTSWLLNFKGFE</sequence>
<dbReference type="EMBL" id="JBBPBM010000009">
    <property type="protein sequence ID" value="KAK8568941.1"/>
    <property type="molecule type" value="Genomic_DNA"/>
</dbReference>
<keyword evidence="3" id="KW-1185">Reference proteome</keyword>
<reference evidence="2 3" key="1">
    <citation type="journal article" date="2024" name="G3 (Bethesda)">
        <title>Genome assembly of Hibiscus sabdariffa L. provides insights into metabolisms of medicinal natural products.</title>
        <authorList>
            <person name="Kim T."/>
        </authorList>
    </citation>
    <scope>NUCLEOTIDE SEQUENCE [LARGE SCALE GENOMIC DNA]</scope>
    <source>
        <strain evidence="2">TK-2024</strain>
        <tissue evidence="2">Old leaves</tissue>
    </source>
</reference>
<comment type="caution">
    <text evidence="2">The sequence shown here is derived from an EMBL/GenBank/DDBJ whole genome shotgun (WGS) entry which is preliminary data.</text>
</comment>
<name>A0ABR2F1V9_9ROSI</name>
<organism evidence="2 3">
    <name type="scientific">Hibiscus sabdariffa</name>
    <name type="common">roselle</name>
    <dbReference type="NCBI Taxonomy" id="183260"/>
    <lineage>
        <taxon>Eukaryota</taxon>
        <taxon>Viridiplantae</taxon>
        <taxon>Streptophyta</taxon>
        <taxon>Embryophyta</taxon>
        <taxon>Tracheophyta</taxon>
        <taxon>Spermatophyta</taxon>
        <taxon>Magnoliopsida</taxon>
        <taxon>eudicotyledons</taxon>
        <taxon>Gunneridae</taxon>
        <taxon>Pentapetalae</taxon>
        <taxon>rosids</taxon>
        <taxon>malvids</taxon>
        <taxon>Malvales</taxon>
        <taxon>Malvaceae</taxon>
        <taxon>Malvoideae</taxon>
        <taxon>Hibiscus</taxon>
    </lineage>
</organism>
<dbReference type="PANTHER" id="PTHR35707">
    <property type="entry name" value="OS06G0608100 PROTEIN"/>
    <property type="match status" value="1"/>
</dbReference>
<gene>
    <name evidence="2" type="ORF">V6N12_007474</name>
</gene>
<evidence type="ECO:0000313" key="3">
    <source>
        <dbReference type="Proteomes" id="UP001472677"/>
    </source>
</evidence>
<dbReference type="PANTHER" id="PTHR35707:SF1">
    <property type="entry name" value="SPC7 KINETOCHORE PROTEIN DOMAIN-CONTAINING PROTEIN"/>
    <property type="match status" value="1"/>
</dbReference>
<proteinExistence type="predicted"/>
<evidence type="ECO:0000313" key="2">
    <source>
        <dbReference type="EMBL" id="KAK8568941.1"/>
    </source>
</evidence>
<evidence type="ECO:0000256" key="1">
    <source>
        <dbReference type="SAM" id="MobiDB-lite"/>
    </source>
</evidence>
<feature type="region of interest" description="Disordered" evidence="1">
    <location>
        <begin position="207"/>
        <end position="243"/>
    </location>
</feature>
<accession>A0ABR2F1V9</accession>
<feature type="compositionally biased region" description="Polar residues" evidence="1">
    <location>
        <begin position="154"/>
        <end position="166"/>
    </location>
</feature>
<dbReference type="Proteomes" id="UP001472677">
    <property type="component" value="Unassembled WGS sequence"/>
</dbReference>
<protein>
    <submittedName>
        <fullName evidence="2">Uncharacterized protein</fullName>
    </submittedName>
</protein>
<feature type="region of interest" description="Disordered" evidence="1">
    <location>
        <begin position="144"/>
        <end position="168"/>
    </location>
</feature>